<dbReference type="PANTHER" id="PTHR31906">
    <property type="entry name" value="PLASTID-LIPID-ASSOCIATED PROTEIN 4, CHLOROPLASTIC-RELATED"/>
    <property type="match status" value="1"/>
</dbReference>
<evidence type="ECO:0000256" key="1">
    <source>
        <dbReference type="ARBA" id="ARBA00004474"/>
    </source>
</evidence>
<protein>
    <recommendedName>
        <fullName evidence="4">Plastid lipid-associated protein/fibrillin conserved domain-containing protein</fullName>
    </recommendedName>
</protein>
<evidence type="ECO:0000259" key="4">
    <source>
        <dbReference type="Pfam" id="PF04755"/>
    </source>
</evidence>
<dbReference type="EMBL" id="BNJQ01000019">
    <property type="protein sequence ID" value="GHP08103.1"/>
    <property type="molecule type" value="Genomic_DNA"/>
</dbReference>
<reference evidence="5" key="1">
    <citation type="submission" date="2020-10" db="EMBL/GenBank/DDBJ databases">
        <title>Unveiling of a novel bifunctional photoreceptor, Dualchrome1, isolated from a cosmopolitan green alga.</title>
        <authorList>
            <person name="Suzuki S."/>
            <person name="Kawachi M."/>
        </authorList>
    </citation>
    <scope>NUCLEOTIDE SEQUENCE</scope>
    <source>
        <strain evidence="5">NIES 2893</strain>
    </source>
</reference>
<name>A0A830HN40_9CHLO</name>
<keyword evidence="2" id="KW-0934">Plastid</keyword>
<dbReference type="Proteomes" id="UP000660262">
    <property type="component" value="Unassembled WGS sequence"/>
</dbReference>
<dbReference type="Pfam" id="PF04755">
    <property type="entry name" value="PAP_fibrillin"/>
    <property type="match status" value="1"/>
</dbReference>
<feature type="region of interest" description="Disordered" evidence="3">
    <location>
        <begin position="127"/>
        <end position="146"/>
    </location>
</feature>
<comment type="caution">
    <text evidence="5">The sequence shown here is derived from an EMBL/GenBank/DDBJ whole genome shotgun (WGS) entry which is preliminary data.</text>
</comment>
<dbReference type="GO" id="GO:0009536">
    <property type="term" value="C:plastid"/>
    <property type="evidence" value="ECO:0007669"/>
    <property type="project" value="UniProtKB-SubCell"/>
</dbReference>
<dbReference type="InterPro" id="IPR039633">
    <property type="entry name" value="PAP"/>
</dbReference>
<evidence type="ECO:0000313" key="6">
    <source>
        <dbReference type="Proteomes" id="UP000660262"/>
    </source>
</evidence>
<evidence type="ECO:0000256" key="3">
    <source>
        <dbReference type="SAM" id="MobiDB-lite"/>
    </source>
</evidence>
<comment type="subcellular location">
    <subcellularLocation>
        <location evidence="1">Plastid</location>
    </subcellularLocation>
</comment>
<dbReference type="AlphaFoldDB" id="A0A830HN40"/>
<gene>
    <name evidence="5" type="ORF">PPROV_000684500</name>
</gene>
<dbReference type="InterPro" id="IPR006843">
    <property type="entry name" value="PAP/fibrillin_dom"/>
</dbReference>
<sequence length="281" mass="30094">MSASVVVGMRSSTLMSSSSSLSGGGGVVAGKKQRQFGPLLSSSSLGLKRSWGPSVCGGLGGVGVSRRRLRASSSSSSSRSSSSSSSVSTSTLKSELLDFITPLSRGLDASSEDVMFIRGMISSLAEAQQAQRSSEDSSSSSSSSQASLTGSWKLTFTSEQETLFILKNAALFGTEAGDVWQVIDDDANLLQNVITFPPAGRFQVNSSLQTDESKSIRRNFKFNQAKLVVGDADWNHVRTIPFPPYGQGWFDNVYLDEDLRCAEDSRGDVLVVQRCPLRLFE</sequence>
<dbReference type="OrthoDB" id="423069at2759"/>
<organism evidence="5 6">
    <name type="scientific">Pycnococcus provasolii</name>
    <dbReference type="NCBI Taxonomy" id="41880"/>
    <lineage>
        <taxon>Eukaryota</taxon>
        <taxon>Viridiplantae</taxon>
        <taxon>Chlorophyta</taxon>
        <taxon>Pseudoscourfieldiophyceae</taxon>
        <taxon>Pseudoscourfieldiales</taxon>
        <taxon>Pycnococcaceae</taxon>
        <taxon>Pycnococcus</taxon>
    </lineage>
</organism>
<proteinExistence type="predicted"/>
<keyword evidence="6" id="KW-1185">Reference proteome</keyword>
<feature type="domain" description="Plastid lipid-associated protein/fibrillin conserved" evidence="4">
    <location>
        <begin position="91"/>
        <end position="272"/>
    </location>
</feature>
<evidence type="ECO:0000256" key="2">
    <source>
        <dbReference type="ARBA" id="ARBA00022640"/>
    </source>
</evidence>
<evidence type="ECO:0000313" key="5">
    <source>
        <dbReference type="EMBL" id="GHP08103.1"/>
    </source>
</evidence>
<accession>A0A830HN40</accession>